<gene>
    <name evidence="1" type="ORF">METZ01_LOCUS302037</name>
</gene>
<proteinExistence type="predicted"/>
<sequence>MNQPNQLIDKLLHVVCSEISLEVLEIFEDCNLFEKDDEGNILLKEEHRDDYEMLYNTFEFSIQSILNGNLVNPKTIDTDTWRLTHE</sequence>
<dbReference type="EMBL" id="UINC01094168">
    <property type="protein sequence ID" value="SVC49183.1"/>
    <property type="molecule type" value="Genomic_DNA"/>
</dbReference>
<accession>A0A382MJL2</accession>
<organism evidence="1">
    <name type="scientific">marine metagenome</name>
    <dbReference type="NCBI Taxonomy" id="408172"/>
    <lineage>
        <taxon>unclassified sequences</taxon>
        <taxon>metagenomes</taxon>
        <taxon>ecological metagenomes</taxon>
    </lineage>
</organism>
<protein>
    <submittedName>
        <fullName evidence="1">Uncharacterized protein</fullName>
    </submittedName>
</protein>
<name>A0A382MJL2_9ZZZZ</name>
<reference evidence="1" key="1">
    <citation type="submission" date="2018-05" db="EMBL/GenBank/DDBJ databases">
        <authorList>
            <person name="Lanie J.A."/>
            <person name="Ng W.-L."/>
            <person name="Kazmierczak K.M."/>
            <person name="Andrzejewski T.M."/>
            <person name="Davidsen T.M."/>
            <person name="Wayne K.J."/>
            <person name="Tettelin H."/>
            <person name="Glass J.I."/>
            <person name="Rusch D."/>
            <person name="Podicherti R."/>
            <person name="Tsui H.-C.T."/>
            <person name="Winkler M.E."/>
        </authorList>
    </citation>
    <scope>NUCLEOTIDE SEQUENCE</scope>
</reference>
<evidence type="ECO:0000313" key="1">
    <source>
        <dbReference type="EMBL" id="SVC49183.1"/>
    </source>
</evidence>
<dbReference type="AlphaFoldDB" id="A0A382MJL2"/>